<organism evidence="2">
    <name type="scientific">Rhizopus microsporus var. microsporus</name>
    <dbReference type="NCBI Taxonomy" id="86635"/>
    <lineage>
        <taxon>Eukaryota</taxon>
        <taxon>Fungi</taxon>
        <taxon>Fungi incertae sedis</taxon>
        <taxon>Mucoromycota</taxon>
        <taxon>Mucoromycotina</taxon>
        <taxon>Mucoromycetes</taxon>
        <taxon>Mucorales</taxon>
        <taxon>Mucorineae</taxon>
        <taxon>Rhizopodaceae</taxon>
        <taxon>Rhizopus</taxon>
    </lineage>
</organism>
<reference evidence="2" key="1">
    <citation type="journal article" date="2016" name="Proc. Natl. Acad. Sci. U.S.A.">
        <title>Lipid metabolic changes in an early divergent fungus govern the establishment of a mutualistic symbiosis with endobacteria.</title>
        <authorList>
            <person name="Lastovetsky O.A."/>
            <person name="Gaspar M.L."/>
            <person name="Mondo S.J."/>
            <person name="LaButti K.M."/>
            <person name="Sandor L."/>
            <person name="Grigoriev I.V."/>
            <person name="Henry S.A."/>
            <person name="Pawlowska T.E."/>
        </authorList>
    </citation>
    <scope>NUCLEOTIDE SEQUENCE [LARGE SCALE GENOMIC DNA]</scope>
    <source>
        <strain evidence="2">ATCC 52814</strain>
    </source>
</reference>
<dbReference type="PANTHER" id="PTHR40130:SF1">
    <property type="entry name" value="SPINDLE POLE BODY-ASSOCIATED PROTEIN CUT12 DOMAIN-CONTAINING PROTEIN"/>
    <property type="match status" value="1"/>
</dbReference>
<sequence length="417" mass="47119">MSTEAPVNAGHRFANAAEDFEEEESWEKAAEAHFKAAEQFQIALNDVKDAETAKTLQLLIANHKRKANDLDRKIQRMKNITTQKDKQLTAHHNNNMRMMGSSGGLRNALPDKRGNSNSNNNKHNGLLVSRLANRSEYLSSEDGLQRADGIGESYALLSNDDENDDPFNKFLEVVEGLVQNLINPAVAFASAPLNENDIPVPIVTQTHLDPDIDHDLQLDNNNMIESFYIVPKPKEYQERQHSMIKAGKDDTLKENDGEKNKEFYQHENEKLRKQIALLTKRVKALELAAEEGNTLKSSIIQFRNDVHRQAKRIMQSHHESSMRLSAVALPSTGASSINVNSIRHPGLIGGGGNDLVNRLRELEEENRQLKIQNEKQKMLVSKYKERWEMLKENAKKRRASTATTIVDSMNTEVNNRG</sequence>
<evidence type="ECO:0000313" key="2">
    <source>
        <dbReference type="EMBL" id="ORE00946.1"/>
    </source>
</evidence>
<dbReference type="Gene3D" id="1.20.58.80">
    <property type="entry name" value="Phosphotransferase system, lactose/cellobiose-type IIA subunit"/>
    <property type="match status" value="1"/>
</dbReference>
<keyword evidence="1" id="KW-0175">Coiled coil</keyword>
<accession>A0A1X0QMG6</accession>
<proteinExistence type="predicted"/>
<dbReference type="VEuPathDB" id="FungiDB:BCV72DRAFT_89621"/>
<feature type="coiled-coil region" evidence="1">
    <location>
        <begin position="352"/>
        <end position="386"/>
    </location>
</feature>
<dbReference type="PANTHER" id="PTHR40130">
    <property type="entry name" value="EXPRESSED PROTEIN"/>
    <property type="match status" value="1"/>
</dbReference>
<name>A0A1X0QMG6_RHIZD</name>
<dbReference type="OrthoDB" id="3197614at2759"/>
<protein>
    <recommendedName>
        <fullName evidence="3">MIT domain-containing protein</fullName>
    </recommendedName>
</protein>
<dbReference type="EMBL" id="KV922214">
    <property type="protein sequence ID" value="ORE00946.1"/>
    <property type="molecule type" value="Genomic_DNA"/>
</dbReference>
<feature type="coiled-coil region" evidence="1">
    <location>
        <begin position="53"/>
        <end position="80"/>
    </location>
</feature>
<evidence type="ECO:0000256" key="1">
    <source>
        <dbReference type="SAM" id="Coils"/>
    </source>
</evidence>
<dbReference type="SUPFAM" id="SSF140361">
    <property type="entry name" value="MIT domain-like"/>
    <property type="match status" value="1"/>
</dbReference>
<dbReference type="AlphaFoldDB" id="A0A1X0QMG6"/>
<dbReference type="Proteomes" id="UP000242414">
    <property type="component" value="Unassembled WGS sequence"/>
</dbReference>
<feature type="coiled-coil region" evidence="1">
    <location>
        <begin position="254"/>
        <end position="288"/>
    </location>
</feature>
<evidence type="ECO:0008006" key="3">
    <source>
        <dbReference type="Google" id="ProtNLM"/>
    </source>
</evidence>
<gene>
    <name evidence="2" type="ORF">BCV72DRAFT_89621</name>
</gene>